<organism evidence="2 3">
    <name type="scientific">Solea senegalensis</name>
    <name type="common">Senegalese sole</name>
    <dbReference type="NCBI Taxonomy" id="28829"/>
    <lineage>
        <taxon>Eukaryota</taxon>
        <taxon>Metazoa</taxon>
        <taxon>Chordata</taxon>
        <taxon>Craniata</taxon>
        <taxon>Vertebrata</taxon>
        <taxon>Euteleostomi</taxon>
        <taxon>Actinopterygii</taxon>
        <taxon>Neopterygii</taxon>
        <taxon>Teleostei</taxon>
        <taxon>Neoteleostei</taxon>
        <taxon>Acanthomorphata</taxon>
        <taxon>Carangaria</taxon>
        <taxon>Pleuronectiformes</taxon>
        <taxon>Pleuronectoidei</taxon>
        <taxon>Soleidae</taxon>
        <taxon>Solea</taxon>
    </lineage>
</organism>
<comment type="caution">
    <text evidence="2">The sequence shown here is derived from an EMBL/GenBank/DDBJ whole genome shotgun (WGS) entry which is preliminary data.</text>
</comment>
<sequence>MVLLHSGMLPAPEPGKHGNREEYYRDEEGGCGILVILIRSNPGSSHRGNAESRRPIFCGTMPLSVFYAYLGLLRFNAHETRAARHTFDKLATVRDLWDLWVDKLPYLHLDNWQPTQIPFTATPGPRRAAAELDSDLRADFLELFLTDELLQHIVDQTNLYASQYIHAHPDSLSHSRANVWKPVSVPELKAFFGLSFLTGYVKKPNIELYWSVDEVDAIPYFSRVMSRNRFQIIWRFLHYNDNESQDVTDEMYKVRPVLDYIVEKCREL</sequence>
<dbReference type="PANTHER" id="PTHR46599:SF3">
    <property type="entry name" value="PIGGYBAC TRANSPOSABLE ELEMENT-DERIVED PROTEIN 4"/>
    <property type="match status" value="1"/>
</dbReference>
<proteinExistence type="predicted"/>
<reference evidence="2 3" key="1">
    <citation type="journal article" date="2021" name="Sci. Rep.">
        <title>Chromosome anchoring in Senegalese sole (Solea senegalensis) reveals sex-associated markers and genome rearrangements in flatfish.</title>
        <authorList>
            <person name="Guerrero-Cozar I."/>
            <person name="Gomez-Garrido J."/>
            <person name="Berbel C."/>
            <person name="Martinez-Blanch J.F."/>
            <person name="Alioto T."/>
            <person name="Claros M.G."/>
            <person name="Gagnaire P.A."/>
            <person name="Manchado M."/>
        </authorList>
    </citation>
    <scope>NUCLEOTIDE SEQUENCE [LARGE SCALE GENOMIC DNA]</scope>
    <source>
        <strain evidence="2">Sse05_10M</strain>
    </source>
</reference>
<dbReference type="Proteomes" id="UP000693946">
    <property type="component" value="Linkage Group LG10"/>
</dbReference>
<protein>
    <recommendedName>
        <fullName evidence="1">PiggyBac transposable element-derived protein domain-containing protein</fullName>
    </recommendedName>
</protein>
<feature type="domain" description="PiggyBac transposable element-derived protein" evidence="1">
    <location>
        <begin position="139"/>
        <end position="267"/>
    </location>
</feature>
<gene>
    <name evidence="2" type="ORF">JOB18_027730</name>
</gene>
<dbReference type="EMBL" id="JAGKHQ010000002">
    <property type="protein sequence ID" value="KAG7522662.1"/>
    <property type="molecule type" value="Genomic_DNA"/>
</dbReference>
<accession>A0AAV6SZY6</accession>
<evidence type="ECO:0000313" key="3">
    <source>
        <dbReference type="Proteomes" id="UP000693946"/>
    </source>
</evidence>
<keyword evidence="3" id="KW-1185">Reference proteome</keyword>
<evidence type="ECO:0000259" key="1">
    <source>
        <dbReference type="Pfam" id="PF13843"/>
    </source>
</evidence>
<dbReference type="PANTHER" id="PTHR46599">
    <property type="entry name" value="PIGGYBAC TRANSPOSABLE ELEMENT-DERIVED PROTEIN 4"/>
    <property type="match status" value="1"/>
</dbReference>
<dbReference type="Pfam" id="PF13843">
    <property type="entry name" value="DDE_Tnp_1_7"/>
    <property type="match status" value="1"/>
</dbReference>
<name>A0AAV6SZY6_SOLSE</name>
<evidence type="ECO:0000313" key="2">
    <source>
        <dbReference type="EMBL" id="KAG7522662.1"/>
    </source>
</evidence>
<dbReference type="AlphaFoldDB" id="A0AAV6SZY6"/>
<dbReference type="InterPro" id="IPR029526">
    <property type="entry name" value="PGBD"/>
</dbReference>